<dbReference type="InterPro" id="IPR036872">
    <property type="entry name" value="CH_dom_sf"/>
</dbReference>
<reference evidence="3" key="1">
    <citation type="submission" date="2021-07" db="EMBL/GenBank/DDBJ databases">
        <title>Draft genome of Mortierella alpina, strain LL118, isolated from an aspen leaf litter sample.</title>
        <authorList>
            <person name="Yang S."/>
            <person name="Vinatzer B.A."/>
        </authorList>
    </citation>
    <scope>NUCLEOTIDE SEQUENCE</scope>
    <source>
        <strain evidence="3">LL118</strain>
    </source>
</reference>
<feature type="compositionally biased region" description="Low complexity" evidence="1">
    <location>
        <begin position="59"/>
        <end position="70"/>
    </location>
</feature>
<dbReference type="Gene3D" id="1.10.418.10">
    <property type="entry name" value="Calponin-like domain"/>
    <property type="match status" value="1"/>
</dbReference>
<feature type="compositionally biased region" description="Low complexity" evidence="1">
    <location>
        <begin position="226"/>
        <end position="243"/>
    </location>
</feature>
<evidence type="ECO:0000259" key="2">
    <source>
        <dbReference type="PROSITE" id="PS50021"/>
    </source>
</evidence>
<dbReference type="EMBL" id="JAIFTL010000260">
    <property type="protein sequence ID" value="KAG9320770.1"/>
    <property type="molecule type" value="Genomic_DNA"/>
</dbReference>
<sequence length="693" mass="76520">MDRHSPAVEPAHQATDQQHSSQQPRGINGVHHSKSSIPRGHPSAERGGRDLQDERCTNSSGSVSTGSRHSWAPQQPKDIRPRPAVRTDIFHRERRVSDSIRNVSGLTSYHPLSSRQVLAADRREGRMPHTKKTHHLNDDEGDESPSAVRVARRESISASVAVPRKIQPTDIKRLTPPKPELECMQATAGSSGQARPRLDLTQLEARIKALSKSRAERLQLVDNRHSSVPSPTTTSSISTRPIHSQPPKQPGIEVKTDLLSGRRAGDLQGTLASYHGKARESNNDGLTSTESKSSFEDSRSEDSHPRHFSAVQREIQSLHASLEQSKALIRIKRVALAFDGALNNHGKALNLVKFGQYPVSRGATILIDTIDRMDKTRASPNRLLDVGQPSLFQESASFSRQRKSHVVHRLFRHCPKALVYLILFSAIQVLLIGLLFRPTSSPDQEAPTDEFQKAPKTILFRGREYVADQRGYFTFLDAGFGTETLAYCHDLWAFTGDSGVMKQPNPPILHRVLDSVAHFGAEVIGTAREWIETVVGEPFPHAEFQPSLKDGVILCKLMNVLIPGFVKVKASKMPFVQMENIAKFLQGCEQLGCPKHDLFQTIDLYENKNPGQVVDAIFSLSRHAAKAGCDIPILGPKLADKHEVEFSEEVLNAGKHVINTFQYGYNGGANQSGVRNGRRDIGGVDPGRIAVDA</sequence>
<dbReference type="AlphaFoldDB" id="A0A9P8CZY8"/>
<feature type="region of interest" description="Disordered" evidence="1">
    <location>
        <begin position="273"/>
        <end position="307"/>
    </location>
</feature>
<name>A0A9P8CZY8_MORAP</name>
<dbReference type="Proteomes" id="UP000717515">
    <property type="component" value="Unassembled WGS sequence"/>
</dbReference>
<feature type="compositionally biased region" description="Basic and acidic residues" evidence="1">
    <location>
        <begin position="42"/>
        <end position="56"/>
    </location>
</feature>
<organism evidence="3 4">
    <name type="scientific">Mortierella alpina</name>
    <name type="common">Oleaginous fungus</name>
    <name type="synonym">Mortierella renispora</name>
    <dbReference type="NCBI Taxonomy" id="64518"/>
    <lineage>
        <taxon>Eukaryota</taxon>
        <taxon>Fungi</taxon>
        <taxon>Fungi incertae sedis</taxon>
        <taxon>Mucoromycota</taxon>
        <taxon>Mortierellomycotina</taxon>
        <taxon>Mortierellomycetes</taxon>
        <taxon>Mortierellales</taxon>
        <taxon>Mortierellaceae</taxon>
        <taxon>Mortierella</taxon>
    </lineage>
</organism>
<protein>
    <recommendedName>
        <fullName evidence="2">Calponin-homology (CH) domain-containing protein</fullName>
    </recommendedName>
</protein>
<dbReference type="GO" id="GO:0051015">
    <property type="term" value="F:actin filament binding"/>
    <property type="evidence" value="ECO:0007669"/>
    <property type="project" value="TreeGrafter"/>
</dbReference>
<dbReference type="Pfam" id="PF00307">
    <property type="entry name" value="CH"/>
    <property type="match status" value="1"/>
</dbReference>
<evidence type="ECO:0000313" key="3">
    <source>
        <dbReference type="EMBL" id="KAG9320770.1"/>
    </source>
</evidence>
<feature type="region of interest" description="Disordered" evidence="1">
    <location>
        <begin position="218"/>
        <end position="253"/>
    </location>
</feature>
<dbReference type="InterPro" id="IPR050606">
    <property type="entry name" value="Calponin-like"/>
</dbReference>
<dbReference type="PANTHER" id="PTHR47385">
    <property type="entry name" value="CALPONIN"/>
    <property type="match status" value="1"/>
</dbReference>
<feature type="compositionally biased region" description="Polar residues" evidence="1">
    <location>
        <begin position="283"/>
        <end position="292"/>
    </location>
</feature>
<dbReference type="SMART" id="SM00033">
    <property type="entry name" value="CH"/>
    <property type="match status" value="1"/>
</dbReference>
<evidence type="ECO:0000256" key="1">
    <source>
        <dbReference type="SAM" id="MobiDB-lite"/>
    </source>
</evidence>
<dbReference type="InterPro" id="IPR001715">
    <property type="entry name" value="CH_dom"/>
</dbReference>
<dbReference type="GO" id="GO:0007015">
    <property type="term" value="P:actin filament organization"/>
    <property type="evidence" value="ECO:0007669"/>
    <property type="project" value="TreeGrafter"/>
</dbReference>
<feature type="compositionally biased region" description="Polar residues" evidence="1">
    <location>
        <begin position="14"/>
        <end position="25"/>
    </location>
</feature>
<dbReference type="SUPFAM" id="SSF47576">
    <property type="entry name" value="Calponin-homology domain, CH-domain"/>
    <property type="match status" value="1"/>
</dbReference>
<dbReference type="PRINTS" id="PR00888">
    <property type="entry name" value="SM22CALPONIN"/>
</dbReference>
<proteinExistence type="predicted"/>
<gene>
    <name evidence="3" type="ORF">KVV02_005299</name>
</gene>
<evidence type="ECO:0000313" key="4">
    <source>
        <dbReference type="Proteomes" id="UP000717515"/>
    </source>
</evidence>
<feature type="region of interest" description="Disordered" evidence="1">
    <location>
        <begin position="122"/>
        <end position="147"/>
    </location>
</feature>
<comment type="caution">
    <text evidence="3">The sequence shown here is derived from an EMBL/GenBank/DDBJ whole genome shotgun (WGS) entry which is preliminary data.</text>
</comment>
<accession>A0A9P8CZY8</accession>
<dbReference type="PANTHER" id="PTHR47385:SF14">
    <property type="entry name" value="TRANSGELIN"/>
    <property type="match status" value="1"/>
</dbReference>
<feature type="region of interest" description="Disordered" evidence="1">
    <location>
        <begin position="1"/>
        <end position="91"/>
    </location>
</feature>
<dbReference type="PROSITE" id="PS50021">
    <property type="entry name" value="CH"/>
    <property type="match status" value="1"/>
</dbReference>
<feature type="domain" description="Calponin-homology (CH)" evidence="2">
    <location>
        <begin position="521"/>
        <end position="625"/>
    </location>
</feature>
<dbReference type="InterPro" id="IPR003096">
    <property type="entry name" value="SM22_calponin"/>
</dbReference>
<dbReference type="GO" id="GO:0015629">
    <property type="term" value="C:actin cytoskeleton"/>
    <property type="evidence" value="ECO:0007669"/>
    <property type="project" value="TreeGrafter"/>
</dbReference>
<feature type="compositionally biased region" description="Basic and acidic residues" evidence="1">
    <location>
        <begin position="293"/>
        <end position="305"/>
    </location>
</feature>